<dbReference type="PANTHER" id="PTHR19328">
    <property type="entry name" value="HEDGEHOG-INTERACTING PROTEIN"/>
    <property type="match status" value="1"/>
</dbReference>
<dbReference type="InterPro" id="IPR011041">
    <property type="entry name" value="Quinoprot_gluc/sorb_DH_b-prop"/>
</dbReference>
<protein>
    <submittedName>
        <fullName evidence="3">PQQ-dependent sugar dehydrogenase</fullName>
    </submittedName>
</protein>
<evidence type="ECO:0000313" key="3">
    <source>
        <dbReference type="EMBL" id="MFC4858184.1"/>
    </source>
</evidence>
<proteinExistence type="predicted"/>
<keyword evidence="4" id="KW-1185">Reference proteome</keyword>
<dbReference type="EMBL" id="JBHSIS010000022">
    <property type="protein sequence ID" value="MFC4858184.1"/>
    <property type="molecule type" value="Genomic_DNA"/>
</dbReference>
<dbReference type="InterPro" id="IPR012938">
    <property type="entry name" value="Glc/Sorbosone_DH"/>
</dbReference>
<gene>
    <name evidence="3" type="ORF">ACFPCV_32200</name>
</gene>
<keyword evidence="1" id="KW-0732">Signal</keyword>
<dbReference type="Gene3D" id="2.120.10.30">
    <property type="entry name" value="TolB, C-terminal domain"/>
    <property type="match status" value="1"/>
</dbReference>
<comment type="caution">
    <text evidence="3">The sequence shown here is derived from an EMBL/GenBank/DDBJ whole genome shotgun (WGS) entry which is preliminary data.</text>
</comment>
<dbReference type="Pfam" id="PF07995">
    <property type="entry name" value="GSDH"/>
    <property type="match status" value="1"/>
</dbReference>
<name>A0ABV9SBS6_9PSEU</name>
<dbReference type="Gene3D" id="2.60.120.560">
    <property type="entry name" value="Exo-inulinase, domain 1"/>
    <property type="match status" value="1"/>
</dbReference>
<dbReference type="InterPro" id="IPR011042">
    <property type="entry name" value="6-blade_b-propeller_TolB-like"/>
</dbReference>
<feature type="signal peptide" evidence="1">
    <location>
        <begin position="1"/>
        <end position="28"/>
    </location>
</feature>
<dbReference type="SUPFAM" id="SSF50952">
    <property type="entry name" value="Soluble quinoprotein glucose dehydrogenase"/>
    <property type="match status" value="1"/>
</dbReference>
<sequence>MSKPRRWLVAIAGAVVAAGLVVPPGAVAQADEPIQDPLPDPVPSSLGLTVAEFAQFPKTELTPPPPDPPPDLRLIRHARINHLGEVPDGSGRLYVPDLNGRVYLAHRDTPGTQHVYVDFKARFPDFFSGRGLGSGSGFVTFHPDFKRNGKFYTVHTENGAALSKPTTWPSHSANPFLHSIITEWTASDPSANTFSGTRREVLRIAEARQVHAIQQIDFNPNARKGSRDYGILYVASGDGGAGATTTEPQQLSNPYGKILRIDPLGSNGTGGQFGIPADNPFVGTPGALAEIYAIGMRDPHRFSWDAATGRMYLGHIGEHRIEAVYEVRAGDNYGWSEREGRFVYKRNDPQCSVYPLPPDDARYGYDYPVAAFDHNPPPGHPLCSDSGHAISGGFVYRGAIPELRGKYVFTDLVDGRIFYTEASEMRRGRPAARIHQLQVYANGQRTDFQELVGDDRVDLRFGQDARGELYLVAKADGKVYKVTGAKRFASCKVGHTRVTGSGGADSWSPVTPDKWRFRGGDVILAQAGEARPGPRRPFEYAVLDKGPELSSVRVDTKVRLDTPVEVTNRDVVVVFGYQSDTEFYYAHVSTDNTIYPHNGIFVVADADRLRIDDQWNEVMSRGAPPAITDTAWHDVSVTHCADTGEISVRVDGELLMTAVDHTFGSGRTGFGSFDNIGRARDFRVTGTAA</sequence>
<dbReference type="RefSeq" id="WP_378060481.1">
    <property type="nucleotide sequence ID" value="NZ_JBHSIS010000022.1"/>
</dbReference>
<evidence type="ECO:0000313" key="4">
    <source>
        <dbReference type="Proteomes" id="UP001595859"/>
    </source>
</evidence>
<dbReference type="Proteomes" id="UP001595859">
    <property type="component" value="Unassembled WGS sequence"/>
</dbReference>
<feature type="domain" description="Glucose/Sorbosone dehydrogenase" evidence="2">
    <location>
        <begin position="138"/>
        <end position="425"/>
    </location>
</feature>
<organism evidence="3 4">
    <name type="scientific">Actinophytocola glycyrrhizae</name>
    <dbReference type="NCBI Taxonomy" id="2044873"/>
    <lineage>
        <taxon>Bacteria</taxon>
        <taxon>Bacillati</taxon>
        <taxon>Actinomycetota</taxon>
        <taxon>Actinomycetes</taxon>
        <taxon>Pseudonocardiales</taxon>
        <taxon>Pseudonocardiaceae</taxon>
    </lineage>
</organism>
<evidence type="ECO:0000256" key="1">
    <source>
        <dbReference type="SAM" id="SignalP"/>
    </source>
</evidence>
<feature type="chain" id="PRO_5045102507" evidence="1">
    <location>
        <begin position="29"/>
        <end position="689"/>
    </location>
</feature>
<reference evidence="4" key="1">
    <citation type="journal article" date="2019" name="Int. J. Syst. Evol. Microbiol.">
        <title>The Global Catalogue of Microorganisms (GCM) 10K type strain sequencing project: providing services to taxonomists for standard genome sequencing and annotation.</title>
        <authorList>
            <consortium name="The Broad Institute Genomics Platform"/>
            <consortium name="The Broad Institute Genome Sequencing Center for Infectious Disease"/>
            <person name="Wu L."/>
            <person name="Ma J."/>
        </authorList>
    </citation>
    <scope>NUCLEOTIDE SEQUENCE [LARGE SCALE GENOMIC DNA]</scope>
    <source>
        <strain evidence="4">ZS-22-S1</strain>
    </source>
</reference>
<evidence type="ECO:0000259" key="2">
    <source>
        <dbReference type="Pfam" id="PF07995"/>
    </source>
</evidence>
<accession>A0ABV9SBS6</accession>
<dbReference type="PANTHER" id="PTHR19328:SF75">
    <property type="entry name" value="ALDOSE SUGAR DEHYDROGENASE YLII"/>
    <property type="match status" value="1"/>
</dbReference>